<gene>
    <name evidence="2" type="ORF">GCM10009864_77760</name>
</gene>
<organism evidence="2 3">
    <name type="scientific">Streptomyces lunalinharesii</name>
    <dbReference type="NCBI Taxonomy" id="333384"/>
    <lineage>
        <taxon>Bacteria</taxon>
        <taxon>Bacillati</taxon>
        <taxon>Actinomycetota</taxon>
        <taxon>Actinomycetes</taxon>
        <taxon>Kitasatosporales</taxon>
        <taxon>Streptomycetaceae</taxon>
        <taxon>Streptomyces</taxon>
    </lineage>
</organism>
<keyword evidence="3" id="KW-1185">Reference proteome</keyword>
<keyword evidence="1" id="KW-1133">Transmembrane helix</keyword>
<keyword evidence="1" id="KW-0812">Transmembrane</keyword>
<dbReference type="EMBL" id="BAAARK010000057">
    <property type="protein sequence ID" value="GAA2691762.1"/>
    <property type="molecule type" value="Genomic_DNA"/>
</dbReference>
<sequence length="247" mass="25693">MTPQRPSPPDPGHLHNEATAHGDHAIAAGNIRNVFIRWALQHPSARWLPLLLACAALLVAGTTWPDGPASQYALWGALTAVSLGAAAGRVLVQRPADARIVAALSLVSVLATVGGYLAFRDVVTHGEVDVTGKVTAQGGQPLDATTHRSITLSLDAPALRESRNALRLTLAVDDHDPAGPTCVPDSYVTASLLSSGVPAQAQRVAPGGTADFSLGAQVSTVRIDVTLTTGRGCRMAVRPTRATLYDQ</sequence>
<feature type="transmembrane region" description="Helical" evidence="1">
    <location>
        <begin position="72"/>
        <end position="92"/>
    </location>
</feature>
<feature type="transmembrane region" description="Helical" evidence="1">
    <location>
        <begin position="99"/>
        <end position="119"/>
    </location>
</feature>
<dbReference type="RefSeq" id="WP_344584525.1">
    <property type="nucleotide sequence ID" value="NZ_BAAARK010000057.1"/>
</dbReference>
<reference evidence="2 3" key="1">
    <citation type="journal article" date="2019" name="Int. J. Syst. Evol. Microbiol.">
        <title>The Global Catalogue of Microorganisms (GCM) 10K type strain sequencing project: providing services to taxonomists for standard genome sequencing and annotation.</title>
        <authorList>
            <consortium name="The Broad Institute Genomics Platform"/>
            <consortium name="The Broad Institute Genome Sequencing Center for Infectious Disease"/>
            <person name="Wu L."/>
            <person name="Ma J."/>
        </authorList>
    </citation>
    <scope>NUCLEOTIDE SEQUENCE [LARGE SCALE GENOMIC DNA]</scope>
    <source>
        <strain evidence="2 3">JCM 16374</strain>
    </source>
</reference>
<dbReference type="Proteomes" id="UP001500994">
    <property type="component" value="Unassembled WGS sequence"/>
</dbReference>
<comment type="caution">
    <text evidence="2">The sequence shown here is derived from an EMBL/GenBank/DDBJ whole genome shotgun (WGS) entry which is preliminary data.</text>
</comment>
<evidence type="ECO:0000256" key="1">
    <source>
        <dbReference type="SAM" id="Phobius"/>
    </source>
</evidence>
<feature type="transmembrane region" description="Helical" evidence="1">
    <location>
        <begin position="47"/>
        <end position="66"/>
    </location>
</feature>
<name>A0ABN3T4C8_9ACTN</name>
<protein>
    <recommendedName>
        <fullName evidence="4">DUF4131 domain-containing protein</fullName>
    </recommendedName>
</protein>
<keyword evidence="1" id="KW-0472">Membrane</keyword>
<accession>A0ABN3T4C8</accession>
<evidence type="ECO:0000313" key="3">
    <source>
        <dbReference type="Proteomes" id="UP001500994"/>
    </source>
</evidence>
<evidence type="ECO:0008006" key="4">
    <source>
        <dbReference type="Google" id="ProtNLM"/>
    </source>
</evidence>
<evidence type="ECO:0000313" key="2">
    <source>
        <dbReference type="EMBL" id="GAA2691762.1"/>
    </source>
</evidence>
<proteinExistence type="predicted"/>